<evidence type="ECO:0000259" key="7">
    <source>
        <dbReference type="SMART" id="SM00853"/>
    </source>
</evidence>
<dbReference type="InterPro" id="IPR042121">
    <property type="entry name" value="MutL_C_regsub"/>
</dbReference>
<name>A0ABP3Y5S0_9FLAO</name>
<dbReference type="InterPro" id="IPR020667">
    <property type="entry name" value="DNA_mismatch_repair_MutL"/>
</dbReference>
<comment type="function">
    <text evidence="5">This protein is involved in the repair of mismatches in DNA. It is required for dam-dependent methyl-directed DNA mismatch repair. May act as a 'molecular matchmaker', a protein that promotes the formation of a stable complex between two or more DNA-binding proteins in an ATP-dependent manner without itself being part of a final effector complex.</text>
</comment>
<dbReference type="SUPFAM" id="SSF118116">
    <property type="entry name" value="DNA mismatch repair protein MutL"/>
    <property type="match status" value="1"/>
</dbReference>
<evidence type="ECO:0000256" key="6">
    <source>
        <dbReference type="SAM" id="MobiDB-lite"/>
    </source>
</evidence>
<dbReference type="InterPro" id="IPR036890">
    <property type="entry name" value="HATPase_C_sf"/>
</dbReference>
<dbReference type="Pfam" id="PF13589">
    <property type="entry name" value="HATPase_c_3"/>
    <property type="match status" value="1"/>
</dbReference>
<keyword evidence="9" id="KW-0255">Endonuclease</keyword>
<dbReference type="Gene3D" id="3.30.1370.100">
    <property type="entry name" value="MutL, C-terminal domain, regulatory subdomain"/>
    <property type="match status" value="1"/>
</dbReference>
<dbReference type="Pfam" id="PF08676">
    <property type="entry name" value="MutL_C"/>
    <property type="match status" value="1"/>
</dbReference>
<dbReference type="InterPro" id="IPR002099">
    <property type="entry name" value="MutL/Mlh/PMS"/>
</dbReference>
<dbReference type="Proteomes" id="UP001501126">
    <property type="component" value="Unassembled WGS sequence"/>
</dbReference>
<evidence type="ECO:0000256" key="5">
    <source>
        <dbReference type="HAMAP-Rule" id="MF_00149"/>
    </source>
</evidence>
<comment type="caution">
    <text evidence="9">The sequence shown here is derived from an EMBL/GenBank/DDBJ whole genome shotgun (WGS) entry which is preliminary data.</text>
</comment>
<dbReference type="HAMAP" id="MF_00149">
    <property type="entry name" value="DNA_mis_repair"/>
    <property type="match status" value="1"/>
</dbReference>
<evidence type="ECO:0000256" key="4">
    <source>
        <dbReference type="ARBA" id="ARBA00023204"/>
    </source>
</evidence>
<dbReference type="Gene3D" id="3.30.1540.20">
    <property type="entry name" value="MutL, C-terminal domain, dimerisation subdomain"/>
    <property type="match status" value="1"/>
</dbReference>
<sequence length="626" mass="71020">MSDVIKLLPDHIANQIAAGEVIQRPASVVKELIENSIDAGATKVDLVLKDAGKTLIQVIDNGCGMSANDTHLAFERHATSKVSSADDLYALKTKGFRGEALASIAAIAHVELKTKQKDSELGTVMAVEGSEIKSVEPELVPEGSCFSVKNLFFNVPARRNFLKSDPVETRHIVEEFMRIALVHPEVGFSLYHNGSELHKLAATQNLRKRIVDLFGKAMNDKLVPVEEFTDIVGISGFVVKPEFARKTTGEQYLFVNNRFFKDRYFHHAIKSAFENLIPKDHQPSYFLYFDVEPSSIDVNVHPTKTEIKFEEDRSIYAILKSSVRQALGKYNIAPTLDFEQEMAFPHSQPKKGEPIRVPTIQVNPDYNPFDTSSIGAGNGKSSSGTTSRKSALQPNKSDWEAFYGVSTSERQDMEALRMEFDHNPKGNQEEETEEEDKIVVSPDTKEFIQLQKKYILCPVKTGFFLIDQHRAHVRILYDELMEQFMLQPIASQQLLFPIEKDMNIAEKSFWESHAKQIERIGFSWEWKENHISIVGVPHMIREENMEEFLDELIHKLSVEDIDAGEFAHTLLLRLSKSAAIRYGESMQREEMLHLTEQLFQTKEPGFTPDGKRVLKTIDLLELTNDF</sequence>
<dbReference type="RefSeq" id="WP_343788498.1">
    <property type="nucleotide sequence ID" value="NZ_BAAAFH010000022.1"/>
</dbReference>
<dbReference type="Gene3D" id="3.30.230.10">
    <property type="match status" value="1"/>
</dbReference>
<keyword evidence="9" id="KW-0378">Hydrolase</keyword>
<dbReference type="SMART" id="SM01340">
    <property type="entry name" value="DNA_mis_repair"/>
    <property type="match status" value="1"/>
</dbReference>
<dbReference type="InterPro" id="IPR014762">
    <property type="entry name" value="DNA_mismatch_repair_CS"/>
</dbReference>
<keyword evidence="3 5" id="KW-0227">DNA damage</keyword>
<dbReference type="InterPro" id="IPR042120">
    <property type="entry name" value="MutL_C_dimsub"/>
</dbReference>
<dbReference type="InterPro" id="IPR013507">
    <property type="entry name" value="DNA_mismatch_S5_2-like"/>
</dbReference>
<proteinExistence type="inferred from homology"/>
<evidence type="ECO:0000313" key="10">
    <source>
        <dbReference type="Proteomes" id="UP001501126"/>
    </source>
</evidence>
<feature type="domain" description="DNA mismatch repair protein S5" evidence="8">
    <location>
        <begin position="210"/>
        <end position="328"/>
    </location>
</feature>
<dbReference type="Pfam" id="PF01119">
    <property type="entry name" value="DNA_mis_repair"/>
    <property type="match status" value="1"/>
</dbReference>
<dbReference type="InterPro" id="IPR038973">
    <property type="entry name" value="MutL/Mlh/Pms-like"/>
</dbReference>
<dbReference type="CDD" id="cd00782">
    <property type="entry name" value="MutL_Trans"/>
    <property type="match status" value="1"/>
</dbReference>
<keyword evidence="9" id="KW-0540">Nuclease</keyword>
<feature type="compositionally biased region" description="Low complexity" evidence="6">
    <location>
        <begin position="379"/>
        <end position="390"/>
    </location>
</feature>
<dbReference type="InterPro" id="IPR014721">
    <property type="entry name" value="Ribsml_uS5_D2-typ_fold_subgr"/>
</dbReference>
<reference evidence="10" key="1">
    <citation type="journal article" date="2019" name="Int. J. Syst. Evol. Microbiol.">
        <title>The Global Catalogue of Microorganisms (GCM) 10K type strain sequencing project: providing services to taxonomists for standard genome sequencing and annotation.</title>
        <authorList>
            <consortium name="The Broad Institute Genomics Platform"/>
            <consortium name="The Broad Institute Genome Sequencing Center for Infectious Disease"/>
            <person name="Wu L."/>
            <person name="Ma J."/>
        </authorList>
    </citation>
    <scope>NUCLEOTIDE SEQUENCE [LARGE SCALE GENOMIC DNA]</scope>
    <source>
        <strain evidence="10">JCM 16083</strain>
    </source>
</reference>
<dbReference type="SUPFAM" id="SSF55874">
    <property type="entry name" value="ATPase domain of HSP90 chaperone/DNA topoisomerase II/histidine kinase"/>
    <property type="match status" value="1"/>
</dbReference>
<evidence type="ECO:0000256" key="3">
    <source>
        <dbReference type="ARBA" id="ARBA00022763"/>
    </source>
</evidence>
<accession>A0ABP3Y5S0</accession>
<dbReference type="InterPro" id="IPR037198">
    <property type="entry name" value="MutL_C_sf"/>
</dbReference>
<feature type="domain" description="MutL C-terminal dimerisation" evidence="7">
    <location>
        <begin position="447"/>
        <end position="586"/>
    </location>
</feature>
<evidence type="ECO:0000259" key="8">
    <source>
        <dbReference type="SMART" id="SM01340"/>
    </source>
</evidence>
<dbReference type="InterPro" id="IPR020568">
    <property type="entry name" value="Ribosomal_Su5_D2-typ_SF"/>
</dbReference>
<dbReference type="PROSITE" id="PS00058">
    <property type="entry name" value="DNA_MISMATCH_REPAIR_1"/>
    <property type="match status" value="1"/>
</dbReference>
<evidence type="ECO:0000256" key="1">
    <source>
        <dbReference type="ARBA" id="ARBA00006082"/>
    </source>
</evidence>
<gene>
    <name evidence="5 9" type="primary">mutL</name>
    <name evidence="9" type="ORF">GCM10009118_25970</name>
</gene>
<dbReference type="NCBIfam" id="TIGR00585">
    <property type="entry name" value="mutl"/>
    <property type="match status" value="1"/>
</dbReference>
<keyword evidence="10" id="KW-1185">Reference proteome</keyword>
<dbReference type="GO" id="GO:0004519">
    <property type="term" value="F:endonuclease activity"/>
    <property type="evidence" value="ECO:0007669"/>
    <property type="project" value="UniProtKB-KW"/>
</dbReference>
<dbReference type="PANTHER" id="PTHR10073">
    <property type="entry name" value="DNA MISMATCH REPAIR PROTEIN MLH, PMS, MUTL"/>
    <property type="match status" value="1"/>
</dbReference>
<comment type="similarity">
    <text evidence="1 5">Belongs to the DNA mismatch repair MutL/HexB family.</text>
</comment>
<organism evidence="9 10">
    <name type="scientific">Wandonia haliotis</name>
    <dbReference type="NCBI Taxonomy" id="574963"/>
    <lineage>
        <taxon>Bacteria</taxon>
        <taxon>Pseudomonadati</taxon>
        <taxon>Bacteroidota</taxon>
        <taxon>Flavobacteriia</taxon>
        <taxon>Flavobacteriales</taxon>
        <taxon>Crocinitomicaceae</taxon>
        <taxon>Wandonia</taxon>
    </lineage>
</organism>
<dbReference type="SUPFAM" id="SSF54211">
    <property type="entry name" value="Ribosomal protein S5 domain 2-like"/>
    <property type="match status" value="1"/>
</dbReference>
<dbReference type="SMART" id="SM00853">
    <property type="entry name" value="MutL_C"/>
    <property type="match status" value="1"/>
</dbReference>
<keyword evidence="4 5" id="KW-0234">DNA repair</keyword>
<dbReference type="InterPro" id="IPR014790">
    <property type="entry name" value="MutL_C"/>
</dbReference>
<feature type="region of interest" description="Disordered" evidence="6">
    <location>
        <begin position="345"/>
        <end position="393"/>
    </location>
</feature>
<evidence type="ECO:0000256" key="2">
    <source>
        <dbReference type="ARBA" id="ARBA00021975"/>
    </source>
</evidence>
<protein>
    <recommendedName>
        <fullName evidence="2 5">DNA mismatch repair protein MutL</fullName>
    </recommendedName>
</protein>
<dbReference type="CDD" id="cd16926">
    <property type="entry name" value="HATPase_MutL-MLH-PMS-like"/>
    <property type="match status" value="1"/>
</dbReference>
<feature type="compositionally biased region" description="Polar residues" evidence="6">
    <location>
        <begin position="360"/>
        <end position="375"/>
    </location>
</feature>
<dbReference type="PANTHER" id="PTHR10073:SF12">
    <property type="entry name" value="DNA MISMATCH REPAIR PROTEIN MLH1"/>
    <property type="match status" value="1"/>
</dbReference>
<dbReference type="EMBL" id="BAAAFH010000022">
    <property type="protein sequence ID" value="GAA0876187.1"/>
    <property type="molecule type" value="Genomic_DNA"/>
</dbReference>
<evidence type="ECO:0000313" key="9">
    <source>
        <dbReference type="EMBL" id="GAA0876187.1"/>
    </source>
</evidence>
<dbReference type="Gene3D" id="3.30.565.10">
    <property type="entry name" value="Histidine kinase-like ATPase, C-terminal domain"/>
    <property type="match status" value="1"/>
</dbReference>